<name>A0A1V6RVM9_9EURO</name>
<dbReference type="InterPro" id="IPR051059">
    <property type="entry name" value="VerF-like"/>
</dbReference>
<keyword evidence="5" id="KW-0862">Zinc</keyword>
<dbReference type="InterPro" id="IPR013087">
    <property type="entry name" value="Znf_C2H2_type"/>
</dbReference>
<dbReference type="Proteomes" id="UP000191518">
    <property type="component" value="Unassembled WGS sequence"/>
</dbReference>
<evidence type="ECO:0000256" key="6">
    <source>
        <dbReference type="ARBA" id="ARBA00023242"/>
    </source>
</evidence>
<evidence type="ECO:0000256" key="2">
    <source>
        <dbReference type="ARBA" id="ARBA00022723"/>
    </source>
</evidence>
<evidence type="ECO:0000313" key="10">
    <source>
        <dbReference type="EMBL" id="OQE05831.1"/>
    </source>
</evidence>
<evidence type="ECO:0000256" key="1">
    <source>
        <dbReference type="ARBA" id="ARBA00004123"/>
    </source>
</evidence>
<dbReference type="InterPro" id="IPR036236">
    <property type="entry name" value="Znf_C2H2_sf"/>
</dbReference>
<dbReference type="GO" id="GO:0000978">
    <property type="term" value="F:RNA polymerase II cis-regulatory region sequence-specific DNA binding"/>
    <property type="evidence" value="ECO:0007669"/>
    <property type="project" value="InterPro"/>
</dbReference>
<dbReference type="GO" id="GO:0000785">
    <property type="term" value="C:chromatin"/>
    <property type="evidence" value="ECO:0007669"/>
    <property type="project" value="TreeGrafter"/>
</dbReference>
<organism evidence="10 11">
    <name type="scientific">Penicillium vulpinum</name>
    <dbReference type="NCBI Taxonomy" id="29845"/>
    <lineage>
        <taxon>Eukaryota</taxon>
        <taxon>Fungi</taxon>
        <taxon>Dikarya</taxon>
        <taxon>Ascomycota</taxon>
        <taxon>Pezizomycotina</taxon>
        <taxon>Eurotiomycetes</taxon>
        <taxon>Eurotiomycetidae</taxon>
        <taxon>Eurotiales</taxon>
        <taxon>Aspergillaceae</taxon>
        <taxon>Penicillium</taxon>
    </lineage>
</organism>
<dbReference type="GO" id="GO:0005634">
    <property type="term" value="C:nucleus"/>
    <property type="evidence" value="ECO:0007669"/>
    <property type="project" value="UniProtKB-SubCell"/>
</dbReference>
<comment type="subcellular location">
    <subcellularLocation>
        <location evidence="1">Nucleus</location>
    </subcellularLocation>
</comment>
<dbReference type="PANTHER" id="PTHR40626">
    <property type="entry name" value="MIP31509P"/>
    <property type="match status" value="1"/>
</dbReference>
<sequence length="253" mass="28154">MDLSSAIHHMYNSGGFMNVIIMPPPSPDHAQSKRRYPCPMCSKSFTRSEHRIRHERSHTLEKPFSCRYCRRKYARRDLVLRHEKTIHKDEYTKGACRRKKNVPSAIDPITDPALGTDDIVEGSPSSSSPEITSPPQPASSNQSHCGILTAPPAALPTPQPCLDTILIDELTSIGGQNDQRETSQQFLPDTSTAAKEYDMFEKTLQASELNPSQPWSAIPGCELSEAQDETGPYWALFGISPPFDITGGFDRRP</sequence>
<dbReference type="Pfam" id="PF00096">
    <property type="entry name" value="zf-C2H2"/>
    <property type="match status" value="1"/>
</dbReference>
<evidence type="ECO:0000256" key="4">
    <source>
        <dbReference type="ARBA" id="ARBA00022771"/>
    </source>
</evidence>
<dbReference type="STRING" id="29845.A0A1V6RVM9"/>
<keyword evidence="3" id="KW-0677">Repeat</keyword>
<feature type="domain" description="C2H2-type" evidence="9">
    <location>
        <begin position="36"/>
        <end position="63"/>
    </location>
</feature>
<keyword evidence="2" id="KW-0479">Metal-binding</keyword>
<keyword evidence="11" id="KW-1185">Reference proteome</keyword>
<protein>
    <recommendedName>
        <fullName evidence="9">C2H2-type domain-containing protein</fullName>
    </recommendedName>
</protein>
<dbReference type="SMART" id="SM00355">
    <property type="entry name" value="ZnF_C2H2"/>
    <property type="match status" value="2"/>
</dbReference>
<dbReference type="GO" id="GO:0000981">
    <property type="term" value="F:DNA-binding transcription factor activity, RNA polymerase II-specific"/>
    <property type="evidence" value="ECO:0007669"/>
    <property type="project" value="InterPro"/>
</dbReference>
<keyword evidence="6" id="KW-0539">Nucleus</keyword>
<evidence type="ECO:0000259" key="9">
    <source>
        <dbReference type="PROSITE" id="PS50157"/>
    </source>
</evidence>
<evidence type="ECO:0000256" key="5">
    <source>
        <dbReference type="ARBA" id="ARBA00022833"/>
    </source>
</evidence>
<evidence type="ECO:0000256" key="3">
    <source>
        <dbReference type="ARBA" id="ARBA00022737"/>
    </source>
</evidence>
<reference evidence="11" key="1">
    <citation type="journal article" date="2017" name="Nat. Microbiol.">
        <title>Global analysis of biosynthetic gene clusters reveals vast potential of secondary metabolite production in Penicillium species.</title>
        <authorList>
            <person name="Nielsen J.C."/>
            <person name="Grijseels S."/>
            <person name="Prigent S."/>
            <person name="Ji B."/>
            <person name="Dainat J."/>
            <person name="Nielsen K.F."/>
            <person name="Frisvad J.C."/>
            <person name="Workman M."/>
            <person name="Nielsen J."/>
        </authorList>
    </citation>
    <scope>NUCLEOTIDE SEQUENCE [LARGE SCALE GENOMIC DNA]</scope>
    <source>
        <strain evidence="11">IBT 29486</strain>
    </source>
</reference>
<dbReference type="PROSITE" id="PS50157">
    <property type="entry name" value="ZINC_FINGER_C2H2_2"/>
    <property type="match status" value="2"/>
</dbReference>
<comment type="caution">
    <text evidence="10">The sequence shown here is derived from an EMBL/GenBank/DDBJ whole genome shotgun (WGS) entry which is preliminary data.</text>
</comment>
<keyword evidence="4 7" id="KW-0863">Zinc-finger</keyword>
<dbReference type="GO" id="GO:0008270">
    <property type="term" value="F:zinc ion binding"/>
    <property type="evidence" value="ECO:0007669"/>
    <property type="project" value="UniProtKB-KW"/>
</dbReference>
<dbReference type="SUPFAM" id="SSF57667">
    <property type="entry name" value="beta-beta-alpha zinc fingers"/>
    <property type="match status" value="1"/>
</dbReference>
<evidence type="ECO:0000313" key="11">
    <source>
        <dbReference type="Proteomes" id="UP000191518"/>
    </source>
</evidence>
<dbReference type="PANTHER" id="PTHR40626:SF11">
    <property type="entry name" value="ZINC FINGER PROTEIN YPR022C"/>
    <property type="match status" value="1"/>
</dbReference>
<dbReference type="PROSITE" id="PS00028">
    <property type="entry name" value="ZINC_FINGER_C2H2_1"/>
    <property type="match status" value="2"/>
</dbReference>
<dbReference type="Gene3D" id="3.30.160.60">
    <property type="entry name" value="Classic Zinc Finger"/>
    <property type="match status" value="2"/>
</dbReference>
<dbReference type="EMBL" id="MDYP01000021">
    <property type="protein sequence ID" value="OQE05831.1"/>
    <property type="molecule type" value="Genomic_DNA"/>
</dbReference>
<proteinExistence type="predicted"/>
<feature type="region of interest" description="Disordered" evidence="8">
    <location>
        <begin position="102"/>
        <end position="152"/>
    </location>
</feature>
<feature type="domain" description="C2H2-type" evidence="9">
    <location>
        <begin position="64"/>
        <end position="92"/>
    </location>
</feature>
<gene>
    <name evidence="10" type="ORF">PENVUL_c021G07536</name>
</gene>
<evidence type="ECO:0000256" key="7">
    <source>
        <dbReference type="PROSITE-ProRule" id="PRU00042"/>
    </source>
</evidence>
<dbReference type="AlphaFoldDB" id="A0A1V6RVM9"/>
<evidence type="ECO:0000256" key="8">
    <source>
        <dbReference type="SAM" id="MobiDB-lite"/>
    </source>
</evidence>
<accession>A0A1V6RVM9</accession>